<dbReference type="EMBL" id="MHCI01000014">
    <property type="protein sequence ID" value="OGY16596.1"/>
    <property type="molecule type" value="Genomic_DNA"/>
</dbReference>
<dbReference type="AlphaFoldDB" id="A0A1G1VMH6"/>
<organism evidence="1 2">
    <name type="scientific">Candidatus Chisholmbacteria bacterium RIFCSPHIGHO2_01_FULL_49_18</name>
    <dbReference type="NCBI Taxonomy" id="1797590"/>
    <lineage>
        <taxon>Bacteria</taxon>
        <taxon>Candidatus Chisholmiibacteriota</taxon>
    </lineage>
</organism>
<reference evidence="1 2" key="1">
    <citation type="journal article" date="2016" name="Nat. Commun.">
        <title>Thousands of microbial genomes shed light on interconnected biogeochemical processes in an aquifer system.</title>
        <authorList>
            <person name="Anantharaman K."/>
            <person name="Brown C.T."/>
            <person name="Hug L.A."/>
            <person name="Sharon I."/>
            <person name="Castelle C.J."/>
            <person name="Probst A.J."/>
            <person name="Thomas B.C."/>
            <person name="Singh A."/>
            <person name="Wilkins M.J."/>
            <person name="Karaoz U."/>
            <person name="Brodie E.L."/>
            <person name="Williams K.H."/>
            <person name="Hubbard S.S."/>
            <person name="Banfield J.F."/>
        </authorList>
    </citation>
    <scope>NUCLEOTIDE SEQUENCE [LARGE SCALE GENOMIC DNA]</scope>
</reference>
<name>A0A1G1VMH6_9BACT</name>
<accession>A0A1G1VMH6</accession>
<gene>
    <name evidence="1" type="ORF">A2785_03315</name>
</gene>
<comment type="caution">
    <text evidence="1">The sequence shown here is derived from an EMBL/GenBank/DDBJ whole genome shotgun (WGS) entry which is preliminary data.</text>
</comment>
<dbReference type="Proteomes" id="UP000179069">
    <property type="component" value="Unassembled WGS sequence"/>
</dbReference>
<sequence>METDPTSPDIEDQLLEAQLPHDVSGISVFCYADGNFALRHLNEHHAGYIVETQYFISQNVAEKLLSMGVPIANLQCSRLPPR</sequence>
<evidence type="ECO:0000313" key="2">
    <source>
        <dbReference type="Proteomes" id="UP000179069"/>
    </source>
</evidence>
<evidence type="ECO:0000313" key="1">
    <source>
        <dbReference type="EMBL" id="OGY16596.1"/>
    </source>
</evidence>
<proteinExistence type="predicted"/>
<protein>
    <submittedName>
        <fullName evidence="1">Uncharacterized protein</fullName>
    </submittedName>
</protein>